<evidence type="ECO:0000313" key="7">
    <source>
        <dbReference type="EMBL" id="KAJ2781386.1"/>
    </source>
</evidence>
<evidence type="ECO:0000256" key="5">
    <source>
        <dbReference type="SAM" id="MobiDB-lite"/>
    </source>
</evidence>
<dbReference type="GO" id="GO:0006364">
    <property type="term" value="P:rRNA processing"/>
    <property type="evidence" value="ECO:0007669"/>
    <property type="project" value="TreeGrafter"/>
</dbReference>
<dbReference type="SUPFAM" id="SSF48371">
    <property type="entry name" value="ARM repeat"/>
    <property type="match status" value="1"/>
</dbReference>
<dbReference type="Pfam" id="PF08167">
    <property type="entry name" value="RIX1"/>
    <property type="match status" value="1"/>
</dbReference>
<dbReference type="GO" id="GO:0005634">
    <property type="term" value="C:nucleus"/>
    <property type="evidence" value="ECO:0007669"/>
    <property type="project" value="UniProtKB-SubCell"/>
</dbReference>
<reference evidence="7" key="1">
    <citation type="submission" date="2022-07" db="EMBL/GenBank/DDBJ databases">
        <title>Phylogenomic reconstructions and comparative analyses of Kickxellomycotina fungi.</title>
        <authorList>
            <person name="Reynolds N.K."/>
            <person name="Stajich J.E."/>
            <person name="Barry K."/>
            <person name="Grigoriev I.V."/>
            <person name="Crous P."/>
            <person name="Smith M.E."/>
        </authorList>
    </citation>
    <scope>NUCLEOTIDE SEQUENCE</scope>
    <source>
        <strain evidence="7">NBRC 105414</strain>
    </source>
</reference>
<comment type="caution">
    <text evidence="7">The sequence shown here is derived from an EMBL/GenBank/DDBJ whole genome shotgun (WGS) entry which is preliminary data.</text>
</comment>
<dbReference type="InterPro" id="IPR012583">
    <property type="entry name" value="RIX1_N"/>
</dbReference>
<evidence type="ECO:0000256" key="4">
    <source>
        <dbReference type="ARBA" id="ARBA00023242"/>
    </source>
</evidence>
<dbReference type="Proteomes" id="UP001140217">
    <property type="component" value="Unassembled WGS sequence"/>
</dbReference>
<proteinExistence type="inferred from homology"/>
<feature type="region of interest" description="Disordered" evidence="5">
    <location>
        <begin position="635"/>
        <end position="734"/>
    </location>
</feature>
<dbReference type="PANTHER" id="PTHR34105:SF1">
    <property type="entry name" value="PROLINE-, GLUTAMIC ACID- AND LEUCINE-RICH PROTEIN 1"/>
    <property type="match status" value="1"/>
</dbReference>
<feature type="compositionally biased region" description="Basic and acidic residues" evidence="5">
    <location>
        <begin position="638"/>
        <end position="672"/>
    </location>
</feature>
<keyword evidence="8" id="KW-1185">Reference proteome</keyword>
<sequence>MEASVVQAERVLSLLTGTYLAEAERVKANIAAVLDAVLSQRLFAHVGADGVSAGAARRYRTAVDKWLARIKSLAAGATPDSRMAGVLLIKHTALQSPPLFAERAAEWTRILLGVLAKADAAPLLEAVLQTLLAFIDAVRDVPALHQEIATGQIPRMNQAVLAAADKNPDLATGALELLAHSAVWFPTLFRPSIDRAEALCLRLLDGPAARTSPAACRMAARCLAALCLAGGRVSPEDRWFQAAQQAVGTIKQCVDHIMCTETAGDAAAQHFALSALADDVAVSIPQAADRISAMSEVVVELLTQPTGVAVPVPAGSIVGAASALAMVPVRVASSGSGRMEFALASMVAPQIQRAAIRIVAALVLSVGPHMQPFLSGAARTATAIGAHQMSSPATRVALLALIQLCIEQYGFGFAVHLPEDLVVLAVDSICVLREAPTGSVPGTGAAEAPSQPKKRGGGGGRPRAAGAEEPAGASYIHWNDVVHAGLRTVLALLRHTPTVLTSALRIKIDSTVLALLMLGATGGIKTQFAARQSDAPLRELLYRCLEASILSPDPWQKAIVPHAVAAFHAGLDDPSAAVRVACQCALAALDPIVHARLPAQLREPDTEENIEAENLVPQMLRAGGSTVSISAALSGTHLDGHPAEPEPRADAPEADGAKRFKHDTAKTEEHQEFQSVSNTRYDPPAPAAAPAASPPIAAAVAAAAPVTDNVNDDGNDDDNDDEIPDIVMEDSDED</sequence>
<organism evidence="7 8">
    <name type="scientific">Coemansia javaensis</name>
    <dbReference type="NCBI Taxonomy" id="2761396"/>
    <lineage>
        <taxon>Eukaryota</taxon>
        <taxon>Fungi</taxon>
        <taxon>Fungi incertae sedis</taxon>
        <taxon>Zoopagomycota</taxon>
        <taxon>Kickxellomycotina</taxon>
        <taxon>Kickxellomycetes</taxon>
        <taxon>Kickxellales</taxon>
        <taxon>Kickxellaceae</taxon>
        <taxon>Coemansia</taxon>
    </lineage>
</organism>
<evidence type="ECO:0000256" key="2">
    <source>
        <dbReference type="ARBA" id="ARBA00010511"/>
    </source>
</evidence>
<feature type="domain" description="Pre-rRNA-processing protein RIX1 N-terminal" evidence="6">
    <location>
        <begin position="26"/>
        <end position="207"/>
    </location>
</feature>
<name>A0A9W8HAF6_9FUNG</name>
<evidence type="ECO:0000259" key="6">
    <source>
        <dbReference type="Pfam" id="PF08167"/>
    </source>
</evidence>
<accession>A0A9W8HAF6</accession>
<gene>
    <name evidence="7" type="ORF">H4R18_002916</name>
</gene>
<evidence type="ECO:0000256" key="3">
    <source>
        <dbReference type="ARBA" id="ARBA00021502"/>
    </source>
</evidence>
<dbReference type="PANTHER" id="PTHR34105">
    <property type="entry name" value="PROLINE-, GLUTAMIC ACID- AND LEUCINE-RICH PROTEIN 1"/>
    <property type="match status" value="1"/>
</dbReference>
<dbReference type="AlphaFoldDB" id="A0A9W8HAF6"/>
<evidence type="ECO:0000313" key="8">
    <source>
        <dbReference type="Proteomes" id="UP001140217"/>
    </source>
</evidence>
<dbReference type="InterPro" id="IPR016024">
    <property type="entry name" value="ARM-type_fold"/>
</dbReference>
<comment type="subcellular location">
    <subcellularLocation>
        <location evidence="1">Nucleus</location>
    </subcellularLocation>
</comment>
<feature type="compositionally biased region" description="Acidic residues" evidence="5">
    <location>
        <begin position="710"/>
        <end position="734"/>
    </location>
</feature>
<feature type="compositionally biased region" description="Low complexity" evidence="5">
    <location>
        <begin position="688"/>
        <end position="709"/>
    </location>
</feature>
<protein>
    <recommendedName>
        <fullName evidence="3">Pre-rRNA-processing protein RIX1</fullName>
    </recommendedName>
</protein>
<evidence type="ECO:0000256" key="1">
    <source>
        <dbReference type="ARBA" id="ARBA00004123"/>
    </source>
</evidence>
<dbReference type="OrthoDB" id="20900at2759"/>
<dbReference type="EMBL" id="JANBUL010000106">
    <property type="protein sequence ID" value="KAJ2781386.1"/>
    <property type="molecule type" value="Genomic_DNA"/>
</dbReference>
<keyword evidence="4" id="KW-0539">Nucleus</keyword>
<comment type="similarity">
    <text evidence="2">Belongs to the RIX1/PELP1 family.</text>
</comment>
<feature type="region of interest" description="Disordered" evidence="5">
    <location>
        <begin position="439"/>
        <end position="467"/>
    </location>
</feature>